<keyword evidence="1" id="KW-0812">Transmembrane</keyword>
<name>A0A8T2P717_9TELE</name>
<feature type="transmembrane region" description="Helical" evidence="1">
    <location>
        <begin position="12"/>
        <end position="33"/>
    </location>
</feature>
<evidence type="ECO:0000313" key="2">
    <source>
        <dbReference type="EMBL" id="KAG9348355.1"/>
    </source>
</evidence>
<dbReference type="EMBL" id="JAFBMS010000011">
    <property type="protein sequence ID" value="KAG9348355.1"/>
    <property type="molecule type" value="Genomic_DNA"/>
</dbReference>
<dbReference type="AlphaFoldDB" id="A0A8T2P717"/>
<keyword evidence="1" id="KW-1133">Transmembrane helix</keyword>
<keyword evidence="3" id="KW-1185">Reference proteome</keyword>
<proteinExistence type="predicted"/>
<organism evidence="2 3">
    <name type="scientific">Albula glossodonta</name>
    <name type="common">roundjaw bonefish</name>
    <dbReference type="NCBI Taxonomy" id="121402"/>
    <lineage>
        <taxon>Eukaryota</taxon>
        <taxon>Metazoa</taxon>
        <taxon>Chordata</taxon>
        <taxon>Craniata</taxon>
        <taxon>Vertebrata</taxon>
        <taxon>Euteleostomi</taxon>
        <taxon>Actinopterygii</taxon>
        <taxon>Neopterygii</taxon>
        <taxon>Teleostei</taxon>
        <taxon>Albuliformes</taxon>
        <taxon>Albulidae</taxon>
        <taxon>Albula</taxon>
    </lineage>
</organism>
<sequence length="63" mass="7347">MATPEPLIEDDGLSSLEIILFSIIIVTLIYWIMFRERKKEEIPEFKKLTTLDIFNGPSQHHST</sequence>
<accession>A0A8T2P717</accession>
<evidence type="ECO:0000256" key="1">
    <source>
        <dbReference type="SAM" id="Phobius"/>
    </source>
</evidence>
<keyword evidence="1" id="KW-0472">Membrane</keyword>
<protein>
    <submittedName>
        <fullName evidence="2">Uncharacterized protein</fullName>
    </submittedName>
</protein>
<reference evidence="2" key="1">
    <citation type="thesis" date="2021" institute="BYU ScholarsArchive" country="Provo, UT, USA">
        <title>Applications of and Algorithms for Genome Assembly and Genomic Analyses with an Emphasis on Marine Teleosts.</title>
        <authorList>
            <person name="Pickett B.D."/>
        </authorList>
    </citation>
    <scope>NUCLEOTIDE SEQUENCE</scope>
    <source>
        <strain evidence="2">HI-2016</strain>
    </source>
</reference>
<gene>
    <name evidence="2" type="ORF">JZ751_002090</name>
</gene>
<dbReference type="Proteomes" id="UP000824540">
    <property type="component" value="Unassembled WGS sequence"/>
</dbReference>
<evidence type="ECO:0000313" key="3">
    <source>
        <dbReference type="Proteomes" id="UP000824540"/>
    </source>
</evidence>
<comment type="caution">
    <text evidence="2">The sequence shown here is derived from an EMBL/GenBank/DDBJ whole genome shotgun (WGS) entry which is preliminary data.</text>
</comment>